<organism evidence="6 7">
    <name type="scientific">Phaeomoniella chlamydospora</name>
    <name type="common">Phaeoacremonium chlamydosporum</name>
    <dbReference type="NCBI Taxonomy" id="158046"/>
    <lineage>
        <taxon>Eukaryota</taxon>
        <taxon>Fungi</taxon>
        <taxon>Dikarya</taxon>
        <taxon>Ascomycota</taxon>
        <taxon>Pezizomycotina</taxon>
        <taxon>Eurotiomycetes</taxon>
        <taxon>Chaetothyriomycetidae</taxon>
        <taxon>Phaeomoniellales</taxon>
        <taxon>Phaeomoniellaceae</taxon>
        <taxon>Phaeomoniella</taxon>
    </lineage>
</organism>
<dbReference type="AlphaFoldDB" id="A0A0G2E1C1"/>
<feature type="region of interest" description="Disordered" evidence="5">
    <location>
        <begin position="1"/>
        <end position="20"/>
    </location>
</feature>
<evidence type="ECO:0000256" key="3">
    <source>
        <dbReference type="ARBA" id="ARBA00023242"/>
    </source>
</evidence>
<name>A0A0G2E1C1_PHACM</name>
<proteinExistence type="inferred from homology"/>
<comment type="caution">
    <text evidence="6">The sequence shown here is derived from an EMBL/GenBank/DDBJ whole genome shotgun (WGS) entry which is preliminary data.</text>
</comment>
<dbReference type="InterPro" id="IPR024661">
    <property type="entry name" value="RNA_pol_III_Rpc31"/>
</dbReference>
<comment type="subunit">
    <text evidence="4">Component of the RNA polymerase III (Pol III) complex.</text>
</comment>
<reference evidence="6 7" key="2">
    <citation type="submission" date="2015-05" db="EMBL/GenBank/DDBJ databases">
        <authorList>
            <person name="Morales-Cruz A."/>
            <person name="Amrine K.C."/>
            <person name="Cantu D."/>
        </authorList>
    </citation>
    <scope>NUCLEOTIDE SEQUENCE [LARGE SCALE GENOMIC DNA]</scope>
    <source>
        <strain evidence="6">UCRPC4</strain>
    </source>
</reference>
<dbReference type="GO" id="GO:0005666">
    <property type="term" value="C:RNA polymerase III complex"/>
    <property type="evidence" value="ECO:0007669"/>
    <property type="project" value="UniProtKB-UniRule"/>
</dbReference>
<feature type="compositionally biased region" description="Basic residues" evidence="5">
    <location>
        <begin position="181"/>
        <end position="190"/>
    </location>
</feature>
<dbReference type="Proteomes" id="UP000053317">
    <property type="component" value="Unassembled WGS sequence"/>
</dbReference>
<evidence type="ECO:0000313" key="7">
    <source>
        <dbReference type="Proteomes" id="UP000053317"/>
    </source>
</evidence>
<dbReference type="EMBL" id="LCWF01000160">
    <property type="protein sequence ID" value="KKY16564.1"/>
    <property type="molecule type" value="Genomic_DNA"/>
</dbReference>
<keyword evidence="6" id="KW-0804">Transcription</keyword>
<keyword evidence="6" id="KW-0240">DNA-directed RNA polymerase</keyword>
<feature type="compositionally biased region" description="Acidic residues" evidence="5">
    <location>
        <begin position="166"/>
        <end position="177"/>
    </location>
</feature>
<feature type="compositionally biased region" description="Basic residues" evidence="5">
    <location>
        <begin position="1"/>
        <end position="10"/>
    </location>
</feature>
<accession>A0A0G2E1C1</accession>
<comment type="subcellular location">
    <subcellularLocation>
        <location evidence="1 4">Nucleus</location>
    </subcellularLocation>
</comment>
<dbReference type="PIRSF" id="PIRSF000777">
    <property type="entry name" value="RNA_polIII_C31"/>
    <property type="match status" value="1"/>
</dbReference>
<dbReference type="OrthoDB" id="5377312at2759"/>
<reference evidence="6 7" key="1">
    <citation type="submission" date="2015-05" db="EMBL/GenBank/DDBJ databases">
        <title>Distinctive expansion of gene families associated with plant cell wall degradation and secondary metabolism in the genomes of grapevine trunk pathogens.</title>
        <authorList>
            <person name="Lawrence D.P."/>
            <person name="Travadon R."/>
            <person name="Rolshausen P.E."/>
            <person name="Baumgartner K."/>
        </authorList>
    </citation>
    <scope>NUCLEOTIDE SEQUENCE [LARGE SCALE GENOMIC DNA]</scope>
    <source>
        <strain evidence="6">UCRPC4</strain>
    </source>
</reference>
<evidence type="ECO:0000313" key="6">
    <source>
        <dbReference type="EMBL" id="KKY16564.1"/>
    </source>
</evidence>
<sequence length="269" mass="30548">MSRGGRRGGGRKGGPETEDWLDDLEDKKKWIPENTFPSIPHVKPAPLSQSERIRFLHYRRFREALRDGPLYTVLEPNSLTDEKGKVNKRAGFNPFEGMPTYSETKYKKAKRTLPDLSYRPYALKYYPQELWSILDPKRKAPEWQTLESQQTTSAVTLGKRVFADADKDDDDDEDDDDIRAAGRKKRRKKQRTDPTNPGQKKGLEAEDEYGPDPDQADPDEDGDEVENVDTDYSESDDGGGDDYDAEQYFDTGEADDYDDAGDGDDGGVF</sequence>
<feature type="region of interest" description="Disordered" evidence="5">
    <location>
        <begin position="142"/>
        <end position="269"/>
    </location>
</feature>
<comment type="similarity">
    <text evidence="2 4">Belongs to the eukaryotic RPC7 RNA polymerase subunit family.</text>
</comment>
<evidence type="ECO:0000256" key="2">
    <source>
        <dbReference type="ARBA" id="ARBA00008352"/>
    </source>
</evidence>
<dbReference type="Pfam" id="PF11705">
    <property type="entry name" value="RNA_pol_3_Rpc31"/>
    <property type="match status" value="1"/>
</dbReference>
<keyword evidence="3 4" id="KW-0539">Nucleus</keyword>
<keyword evidence="7" id="KW-1185">Reference proteome</keyword>
<evidence type="ECO:0000256" key="1">
    <source>
        <dbReference type="ARBA" id="ARBA00004123"/>
    </source>
</evidence>
<feature type="compositionally biased region" description="Polar residues" evidence="5">
    <location>
        <begin position="145"/>
        <end position="155"/>
    </location>
</feature>
<evidence type="ECO:0000256" key="4">
    <source>
        <dbReference type="PIRNR" id="PIRNR000777"/>
    </source>
</evidence>
<comment type="function">
    <text evidence="4">DNA-dependent RNA polymerase catalyzes the transcription of DNA into RNA using the four ribonucleoside triphosphates as substrates. Specific peripheric component of RNA polymerase III which synthesizes small RNAs, such as 5S rRNA and tRNAs.</text>
</comment>
<evidence type="ECO:0000256" key="5">
    <source>
        <dbReference type="SAM" id="MobiDB-lite"/>
    </source>
</evidence>
<dbReference type="GO" id="GO:0006383">
    <property type="term" value="P:transcription by RNA polymerase III"/>
    <property type="evidence" value="ECO:0007669"/>
    <property type="project" value="UniProtKB-UniRule"/>
</dbReference>
<protein>
    <recommendedName>
        <fullName evidence="4">DNA-directed RNA polymerase III subunit</fullName>
    </recommendedName>
</protein>
<gene>
    <name evidence="6" type="ORF">UCRPC4_g05901</name>
</gene>
<feature type="compositionally biased region" description="Acidic residues" evidence="5">
    <location>
        <begin position="205"/>
        <end position="269"/>
    </location>
</feature>